<evidence type="ECO:0000313" key="3">
    <source>
        <dbReference type="EMBL" id="KNG89939.1"/>
    </source>
</evidence>
<dbReference type="AlphaFoldDB" id="A0A0L1JDW6"/>
<proteinExistence type="predicted"/>
<dbReference type="PROSITE" id="PS50011">
    <property type="entry name" value="PROTEIN_KINASE_DOM"/>
    <property type="match status" value="1"/>
</dbReference>
<keyword evidence="4" id="KW-1185">Reference proteome</keyword>
<dbReference type="Gene3D" id="1.10.510.10">
    <property type="entry name" value="Transferase(Phosphotransferase) domain 1"/>
    <property type="match status" value="1"/>
</dbReference>
<dbReference type="GO" id="GO:0004672">
    <property type="term" value="F:protein kinase activity"/>
    <property type="evidence" value="ECO:0007669"/>
    <property type="project" value="InterPro"/>
</dbReference>
<gene>
    <name evidence="3" type="ORF">ANOM_001694</name>
</gene>
<evidence type="ECO:0000259" key="2">
    <source>
        <dbReference type="PROSITE" id="PS50011"/>
    </source>
</evidence>
<evidence type="ECO:0000313" key="4">
    <source>
        <dbReference type="Proteomes" id="UP000037505"/>
    </source>
</evidence>
<dbReference type="OrthoDB" id="4267316at2759"/>
<feature type="binding site" evidence="1">
    <location>
        <position position="111"/>
    </location>
    <ligand>
        <name>ATP</name>
        <dbReference type="ChEBI" id="CHEBI:30616"/>
    </ligand>
</feature>
<reference evidence="3 4" key="1">
    <citation type="submission" date="2014-06" db="EMBL/GenBank/DDBJ databases">
        <title>The Genome of the Aflatoxigenic Filamentous Fungus Aspergillus nomius.</title>
        <authorList>
            <person name="Moore M.G."/>
            <person name="Shannon B.M."/>
            <person name="Brian M.M."/>
        </authorList>
    </citation>
    <scope>NUCLEOTIDE SEQUENCE [LARGE SCALE GENOMIC DNA]</scope>
    <source>
        <strain evidence="3 4">NRRL 13137</strain>
    </source>
</reference>
<dbReference type="InterPro" id="IPR017441">
    <property type="entry name" value="Protein_kinase_ATP_BS"/>
</dbReference>
<feature type="domain" description="Protein kinase" evidence="2">
    <location>
        <begin position="80"/>
        <end position="332"/>
    </location>
</feature>
<keyword evidence="1" id="KW-0067">ATP-binding</keyword>
<keyword evidence="1" id="KW-0547">Nucleotide-binding</keyword>
<dbReference type="SUPFAM" id="SSF56112">
    <property type="entry name" value="Protein kinase-like (PK-like)"/>
    <property type="match status" value="1"/>
</dbReference>
<dbReference type="InterPro" id="IPR011009">
    <property type="entry name" value="Kinase-like_dom_sf"/>
</dbReference>
<dbReference type="Proteomes" id="UP000037505">
    <property type="component" value="Unassembled WGS sequence"/>
</dbReference>
<dbReference type="EMBL" id="JNOM01000022">
    <property type="protein sequence ID" value="KNG89939.1"/>
    <property type="molecule type" value="Genomic_DNA"/>
</dbReference>
<organism evidence="3 4">
    <name type="scientific">Aspergillus nomiae NRRL (strain ATCC 15546 / NRRL 13137 / CBS 260.88 / M93)</name>
    <dbReference type="NCBI Taxonomy" id="1509407"/>
    <lineage>
        <taxon>Eukaryota</taxon>
        <taxon>Fungi</taxon>
        <taxon>Dikarya</taxon>
        <taxon>Ascomycota</taxon>
        <taxon>Pezizomycotina</taxon>
        <taxon>Eurotiomycetes</taxon>
        <taxon>Eurotiomycetidae</taxon>
        <taxon>Eurotiales</taxon>
        <taxon>Aspergillaceae</taxon>
        <taxon>Aspergillus</taxon>
        <taxon>Aspergillus subgen. Circumdati</taxon>
    </lineage>
</organism>
<dbReference type="RefSeq" id="XP_015410862.1">
    <property type="nucleotide sequence ID" value="XM_015546951.1"/>
</dbReference>
<name>A0A0L1JDW6_ASPN3</name>
<comment type="caution">
    <text evidence="3">The sequence shown here is derived from an EMBL/GenBank/DDBJ whole genome shotgun (WGS) entry which is preliminary data.</text>
</comment>
<dbReference type="GO" id="GO:0005524">
    <property type="term" value="F:ATP binding"/>
    <property type="evidence" value="ECO:0007669"/>
    <property type="project" value="UniProtKB-UniRule"/>
</dbReference>
<protein>
    <recommendedName>
        <fullName evidence="2">Protein kinase domain-containing protein</fullName>
    </recommendedName>
</protein>
<dbReference type="InterPro" id="IPR000719">
    <property type="entry name" value="Prot_kinase_dom"/>
</dbReference>
<dbReference type="Pfam" id="PF00069">
    <property type="entry name" value="Pkinase"/>
    <property type="match status" value="1"/>
</dbReference>
<dbReference type="GeneID" id="26803498"/>
<dbReference type="PROSITE" id="PS00107">
    <property type="entry name" value="PROTEIN_KINASE_ATP"/>
    <property type="match status" value="1"/>
</dbReference>
<sequence>MTLSLDFNTLNDTPKPDLPYVEGYEFSALEFSPPKPQTKPTFGLTPEEAFQRENTDVLARCLAKKAFPGQPGSHTLRLKIREPIRVGDGKTSQIVLVDVVSGQGATPIVAKIYDPLYYDHSNDDVDPFLYVHIEHSRETAAYRHLQACAEKHVPEYYGSYTMDISYSNGQFRTVGLILSEYINGESMDTLQPQNFTQPVRKAIMQQIVNVESRLYEDNLWHRDTSPRNIILSTSSLHITFIDFGHTSLGRSRDPTDKDQESRFLPGTYISPMLRWYRTRGREPVSNFEEWIDWDWNSWLFETYGSDRRMINADMIQRWVPPSARQEVASKLG</sequence>
<accession>A0A0L1JDW6</accession>
<evidence type="ECO:0000256" key="1">
    <source>
        <dbReference type="PROSITE-ProRule" id="PRU10141"/>
    </source>
</evidence>